<comment type="caution">
    <text evidence="1">The sequence shown here is derived from an EMBL/GenBank/DDBJ whole genome shotgun (WGS) entry which is preliminary data.</text>
</comment>
<evidence type="ECO:0000313" key="2">
    <source>
        <dbReference type="Proteomes" id="UP000607653"/>
    </source>
</evidence>
<accession>A0A822ZTF2</accession>
<dbReference type="EMBL" id="DUZY01000008">
    <property type="protein sequence ID" value="DAD49204.1"/>
    <property type="molecule type" value="Genomic_DNA"/>
</dbReference>
<dbReference type="AlphaFoldDB" id="A0A822ZTF2"/>
<evidence type="ECO:0000313" key="1">
    <source>
        <dbReference type="EMBL" id="DAD49204.1"/>
    </source>
</evidence>
<reference evidence="1 2" key="1">
    <citation type="journal article" date="2020" name="Mol. Biol. Evol.">
        <title>Distinct Expression and Methylation Patterns for Genes with Different Fates following a Single Whole-Genome Duplication in Flowering Plants.</title>
        <authorList>
            <person name="Shi T."/>
            <person name="Rahmani R.S."/>
            <person name="Gugger P.F."/>
            <person name="Wang M."/>
            <person name="Li H."/>
            <person name="Zhang Y."/>
            <person name="Li Z."/>
            <person name="Wang Q."/>
            <person name="Van de Peer Y."/>
            <person name="Marchal K."/>
            <person name="Chen J."/>
        </authorList>
    </citation>
    <scope>NUCLEOTIDE SEQUENCE [LARGE SCALE GENOMIC DNA]</scope>
    <source>
        <tissue evidence="1">Leaf</tissue>
    </source>
</reference>
<gene>
    <name evidence="1" type="ORF">HUJ06_019141</name>
</gene>
<name>A0A822ZTF2_NELNU</name>
<proteinExistence type="predicted"/>
<dbReference type="Proteomes" id="UP000607653">
    <property type="component" value="Unassembled WGS sequence"/>
</dbReference>
<organism evidence="1 2">
    <name type="scientific">Nelumbo nucifera</name>
    <name type="common">Sacred lotus</name>
    <dbReference type="NCBI Taxonomy" id="4432"/>
    <lineage>
        <taxon>Eukaryota</taxon>
        <taxon>Viridiplantae</taxon>
        <taxon>Streptophyta</taxon>
        <taxon>Embryophyta</taxon>
        <taxon>Tracheophyta</taxon>
        <taxon>Spermatophyta</taxon>
        <taxon>Magnoliopsida</taxon>
        <taxon>Proteales</taxon>
        <taxon>Nelumbonaceae</taxon>
        <taxon>Nelumbo</taxon>
    </lineage>
</organism>
<sequence>MEEGFSVWVGFGGRSSQGNRMVEMRHFCPRPIRIRVNRPIEPTRPC</sequence>
<protein>
    <submittedName>
        <fullName evidence="1">Uncharacterized protein</fullName>
    </submittedName>
</protein>
<keyword evidence="2" id="KW-1185">Reference proteome</keyword>